<dbReference type="HAMAP" id="MF_00003">
    <property type="entry name" value="RbfA"/>
    <property type="match status" value="1"/>
</dbReference>
<dbReference type="PROSITE" id="PS01319">
    <property type="entry name" value="RBFA"/>
    <property type="match status" value="1"/>
</dbReference>
<dbReference type="GO" id="GO:0030490">
    <property type="term" value="P:maturation of SSU-rRNA"/>
    <property type="evidence" value="ECO:0007669"/>
    <property type="project" value="UniProtKB-UniRule"/>
</dbReference>
<keyword evidence="1 2" id="KW-0690">Ribosome biogenesis</keyword>
<gene>
    <name evidence="2" type="primary">rbfA</name>
    <name evidence="3" type="ORF">SAMN05878503_10221</name>
</gene>
<keyword evidence="2" id="KW-0963">Cytoplasm</keyword>
<dbReference type="NCBIfam" id="NF001802">
    <property type="entry name" value="PRK00521.2-5"/>
    <property type="match status" value="1"/>
</dbReference>
<dbReference type="AlphaFoldDB" id="A0A285CLF2"/>
<comment type="subunit">
    <text evidence="2">Monomer. Binds 30S ribosomal subunits, but not 50S ribosomal subunits or 70S ribosomes.</text>
</comment>
<dbReference type="InterPro" id="IPR000238">
    <property type="entry name" value="RbfA"/>
</dbReference>
<dbReference type="GO" id="GO:0005829">
    <property type="term" value="C:cytosol"/>
    <property type="evidence" value="ECO:0007669"/>
    <property type="project" value="TreeGrafter"/>
</dbReference>
<comment type="function">
    <text evidence="2">One of several proteins that assist in the late maturation steps of the functional core of the 30S ribosomal subunit. Associates with free 30S ribosomal subunits (but not with 30S subunits that are part of 70S ribosomes or polysomes). Required for efficient processing of 16S rRNA. May interact with the 5'-terminal helix region of 16S rRNA.</text>
</comment>
<evidence type="ECO:0000256" key="1">
    <source>
        <dbReference type="ARBA" id="ARBA00022517"/>
    </source>
</evidence>
<dbReference type="Pfam" id="PF02033">
    <property type="entry name" value="RBFA"/>
    <property type="match status" value="1"/>
</dbReference>
<dbReference type="InterPro" id="IPR015946">
    <property type="entry name" value="KH_dom-like_a/b"/>
</dbReference>
<sequence>MKHGVAGAGESAYMGGMAHRSHSGTGPSQRQLRVGELIRRTLADVLNRGDIHDPDLNRMSITVGEVRCSPDLKVATVHVMPLGGKDVEAAIALLSKHRGELRHHITRQMTLKYAPDLRFRPDETFDRLDETRRLFSDEVVQRDIRGGEADEG</sequence>
<dbReference type="EMBL" id="OAOQ01000002">
    <property type="protein sequence ID" value="SNX68235.1"/>
    <property type="molecule type" value="Genomic_DNA"/>
</dbReference>
<evidence type="ECO:0000313" key="3">
    <source>
        <dbReference type="EMBL" id="SNX68235.1"/>
    </source>
</evidence>
<accession>A0A285CLF2</accession>
<organism evidence="3 4">
    <name type="scientific">Cereibacter ovatus</name>
    <dbReference type="NCBI Taxonomy" id="439529"/>
    <lineage>
        <taxon>Bacteria</taxon>
        <taxon>Pseudomonadati</taxon>
        <taxon>Pseudomonadota</taxon>
        <taxon>Alphaproteobacteria</taxon>
        <taxon>Rhodobacterales</taxon>
        <taxon>Paracoccaceae</taxon>
        <taxon>Cereibacter</taxon>
    </lineage>
</organism>
<dbReference type="Gene3D" id="3.30.300.20">
    <property type="match status" value="1"/>
</dbReference>
<name>A0A285CLF2_9RHOB</name>
<dbReference type="GO" id="GO:0043024">
    <property type="term" value="F:ribosomal small subunit binding"/>
    <property type="evidence" value="ECO:0007669"/>
    <property type="project" value="TreeGrafter"/>
</dbReference>
<dbReference type="PANTHER" id="PTHR33515:SF1">
    <property type="entry name" value="RIBOSOME-BINDING FACTOR A, CHLOROPLASTIC-RELATED"/>
    <property type="match status" value="1"/>
</dbReference>
<dbReference type="InterPro" id="IPR020053">
    <property type="entry name" value="Ribosome-bd_factorA_CS"/>
</dbReference>
<dbReference type="Proteomes" id="UP000219467">
    <property type="component" value="Unassembled WGS sequence"/>
</dbReference>
<comment type="subcellular location">
    <subcellularLocation>
        <location evidence="2">Cytoplasm</location>
    </subcellularLocation>
</comment>
<comment type="similarity">
    <text evidence="2">Belongs to the RbfA family.</text>
</comment>
<proteinExistence type="inferred from homology"/>
<evidence type="ECO:0000313" key="4">
    <source>
        <dbReference type="Proteomes" id="UP000219467"/>
    </source>
</evidence>
<reference evidence="4" key="1">
    <citation type="submission" date="2017-08" db="EMBL/GenBank/DDBJ databases">
        <authorList>
            <person name="Varghese N."/>
            <person name="Submissions S."/>
        </authorList>
    </citation>
    <scope>NUCLEOTIDE SEQUENCE [LARGE SCALE GENOMIC DNA]</scope>
    <source>
        <strain evidence="4">JA234</strain>
    </source>
</reference>
<keyword evidence="4" id="KW-1185">Reference proteome</keyword>
<protein>
    <recommendedName>
        <fullName evidence="2">Ribosome-binding factor A</fullName>
    </recommendedName>
</protein>
<evidence type="ECO:0000256" key="2">
    <source>
        <dbReference type="HAMAP-Rule" id="MF_00003"/>
    </source>
</evidence>
<dbReference type="PANTHER" id="PTHR33515">
    <property type="entry name" value="RIBOSOME-BINDING FACTOR A, CHLOROPLASTIC-RELATED"/>
    <property type="match status" value="1"/>
</dbReference>
<dbReference type="SUPFAM" id="SSF89919">
    <property type="entry name" value="Ribosome-binding factor A, RbfA"/>
    <property type="match status" value="1"/>
</dbReference>
<dbReference type="InterPro" id="IPR023799">
    <property type="entry name" value="RbfA_dom_sf"/>
</dbReference>